<proteinExistence type="predicted"/>
<dbReference type="Proteomes" id="UP000239068">
    <property type="component" value="Unassembled WGS sequence"/>
</dbReference>
<comment type="caution">
    <text evidence="1">The sequence shown here is derived from an EMBL/GenBank/DDBJ whole genome shotgun (WGS) entry which is preliminary data.</text>
</comment>
<sequence length="101" mass="11001">MRYCQKRYCGIAEGIASGLFGIAKEVFGIAPIAKGIACCIFGIACIDNSIASRVFSAFGIAKKGIAYLNLTITTPMFTLIFIHRNLQSISAIPSFELYNRK</sequence>
<keyword evidence="2" id="KW-1185">Reference proteome</keyword>
<accession>A0A2S7WYM8</accession>
<reference evidence="1 2" key="1">
    <citation type="submission" date="2016-12" db="EMBL/GenBank/DDBJ databases">
        <title>Trade-off between light-utilization and light-protection in marine flavobacteria.</title>
        <authorList>
            <person name="Kumagai Y."/>
            <person name="Yoshizawa S."/>
            <person name="Kogure K."/>
            <person name="Iwasaki W."/>
        </authorList>
    </citation>
    <scope>NUCLEOTIDE SEQUENCE [LARGE SCALE GENOMIC DNA]</scope>
    <source>
        <strain evidence="1 2">ATCC 43844</strain>
    </source>
</reference>
<protein>
    <submittedName>
        <fullName evidence="1">Uncharacterized protein</fullName>
    </submittedName>
</protein>
<dbReference type="AlphaFoldDB" id="A0A2S7WYM8"/>
<name>A0A2S7WYM8_9FLAO</name>
<evidence type="ECO:0000313" key="2">
    <source>
        <dbReference type="Proteomes" id="UP000239068"/>
    </source>
</evidence>
<organism evidence="1 2">
    <name type="scientific">Polaribacter glomeratus</name>
    <dbReference type="NCBI Taxonomy" id="102"/>
    <lineage>
        <taxon>Bacteria</taxon>
        <taxon>Pseudomonadati</taxon>
        <taxon>Bacteroidota</taxon>
        <taxon>Flavobacteriia</taxon>
        <taxon>Flavobacteriales</taxon>
        <taxon>Flavobacteriaceae</taxon>
    </lineage>
</organism>
<gene>
    <name evidence="1" type="ORF">BTO16_08965</name>
</gene>
<dbReference type="EMBL" id="MSCM01000001">
    <property type="protein sequence ID" value="PQJ82697.1"/>
    <property type="molecule type" value="Genomic_DNA"/>
</dbReference>
<evidence type="ECO:0000313" key="1">
    <source>
        <dbReference type="EMBL" id="PQJ82697.1"/>
    </source>
</evidence>